<keyword evidence="12" id="KW-0496">Mitochondrion</keyword>
<keyword evidence="13" id="KW-0472">Membrane</keyword>
<dbReference type="PANTHER" id="PTHR13275:SF4">
    <property type="entry name" value="VACUOLAR PROTEIN SORTING-ASSOCIATED PROTEIN 72 HOMOLOG"/>
    <property type="match status" value="1"/>
</dbReference>
<reference evidence="16" key="2">
    <citation type="journal article" date="2019" name="Gigascience">
        <title>High-quality Schistosoma haematobium genome achieved by single-molecule and long-range sequencing.</title>
        <authorList>
            <person name="Stroehlein A.J."/>
            <person name="Korhonen P.K."/>
            <person name="Chong T.M."/>
            <person name="Lim Y.L."/>
            <person name="Chan K.G."/>
            <person name="Webster B."/>
            <person name="Rollinson D."/>
            <person name="Brindley P.J."/>
            <person name="Gasser R.B."/>
            <person name="Young N.D."/>
        </authorList>
    </citation>
    <scope>NUCLEOTIDE SEQUENCE</scope>
</reference>
<dbReference type="RefSeq" id="XP_035586570.2">
    <property type="nucleotide sequence ID" value="XM_035729469.2"/>
</dbReference>
<dbReference type="Gene3D" id="3.30.160.190">
    <property type="entry name" value="atu1810 like domain"/>
    <property type="match status" value="1"/>
</dbReference>
<dbReference type="GO" id="GO:0005743">
    <property type="term" value="C:mitochondrial inner membrane"/>
    <property type="evidence" value="ECO:0007669"/>
    <property type="project" value="UniProtKB-SubCell"/>
</dbReference>
<comment type="similarity">
    <text evidence="3">Belongs to the complex I NDUFS4 subunit family.</text>
</comment>
<feature type="compositionally biased region" description="Basic and acidic residues" evidence="14">
    <location>
        <begin position="330"/>
        <end position="358"/>
    </location>
</feature>
<dbReference type="CTD" id="24594708"/>
<evidence type="ECO:0000313" key="16">
    <source>
        <dbReference type="EMBL" id="KAH9591721.1"/>
    </source>
</evidence>
<evidence type="ECO:0000256" key="1">
    <source>
        <dbReference type="ARBA" id="ARBA00003195"/>
    </source>
</evidence>
<dbReference type="Proteomes" id="UP000471633">
    <property type="component" value="Unassembled WGS sequence"/>
</dbReference>
<dbReference type="InterPro" id="IPR038532">
    <property type="entry name" value="NDUFS4-like_sf"/>
</dbReference>
<protein>
    <recommendedName>
        <fullName evidence="5">NADH dehydrogenase [ubiquinone] iron-sulfur protein 4, mitochondrial</fullName>
    </recommendedName>
    <alternativeName>
        <fullName evidence="6">Vacuolar protein sorting-associated protein 72 homolog</fullName>
    </alternativeName>
</protein>
<evidence type="ECO:0000256" key="9">
    <source>
        <dbReference type="ARBA" id="ARBA00022792"/>
    </source>
</evidence>
<dbReference type="GO" id="GO:0005634">
    <property type="term" value="C:nucleus"/>
    <property type="evidence" value="ECO:0007669"/>
    <property type="project" value="TreeGrafter"/>
</dbReference>
<sequence length="626" mass="71732">MFTTKFPRGLSLCELLYQPIRWKVSKGTPARMTFEIRMKLAETDDPWFRTRLVDSTEEAKHIMKKSAEFSKDDVITVPLEDDLTPINGVPKEHQSERRVRIFIPAKPATQSGNHGTRLWRIEFDNRERWENPLMGWASSGDPLSTTVVEFETSEAAEEFCKRQGWPCYVESPNILKMNVKSYGSNFSWNKRTRQKVSFVLSISPLILSKTLELTPKLSYPLNGMFWQLRLDSGPMPISVDRERRENAGARMARLLNEEEEDEFYSNIYGGFAEEEEDADYQSESSVEDVIDSDFADESSGSDEDDATAIASDDDENKRQKRQSNRVVTKGYKEPKRAKITRPQENKLPDKKANSDKSLTDSQSKSTVQIKDKQQQITITKKTSGQISTYERPELRASTLQATADQEAETTRRRIATAENTAVRRKALLAEIAQRKNLPEVRRLTQEELLAEAKITEEINRRSLARYQRLEIEKKKARIQKTVNSTPMIRYHSFTVPIIEEQHNIYGVLASNDDESSIRAGPIITDHSAKCSRNLITFANDACFRDSMPETVTPLPEPGCPAPTPIRPERRLRICPITGLPARYLDPLTLTPYANLAAFRVLRRLYSVHLETKKPPIELLREYRHGR</sequence>
<evidence type="ECO:0000256" key="11">
    <source>
        <dbReference type="ARBA" id="ARBA00022982"/>
    </source>
</evidence>
<evidence type="ECO:0000256" key="12">
    <source>
        <dbReference type="ARBA" id="ARBA00023128"/>
    </source>
</evidence>
<dbReference type="GO" id="GO:0022900">
    <property type="term" value="P:electron transport chain"/>
    <property type="evidence" value="ECO:0007669"/>
    <property type="project" value="InterPro"/>
</dbReference>
<keyword evidence="17" id="KW-1185">Reference proteome</keyword>
<keyword evidence="9" id="KW-0999">Mitochondrion inner membrane</keyword>
<evidence type="ECO:0000256" key="13">
    <source>
        <dbReference type="ARBA" id="ARBA00023136"/>
    </source>
</evidence>
<dbReference type="SMART" id="SM00993">
    <property type="entry name" value="YL1_C"/>
    <property type="match status" value="1"/>
</dbReference>
<accession>A0A922LR06</accession>
<dbReference type="KEGG" id="shx:MS3_00003896"/>
<evidence type="ECO:0000313" key="17">
    <source>
        <dbReference type="Proteomes" id="UP000471633"/>
    </source>
</evidence>
<feature type="compositionally biased region" description="Acidic residues" evidence="14">
    <location>
        <begin position="294"/>
        <end position="314"/>
    </location>
</feature>
<feature type="region of interest" description="Disordered" evidence="14">
    <location>
        <begin position="294"/>
        <end position="373"/>
    </location>
</feature>
<comment type="caution">
    <text evidence="16">The sequence shown here is derived from an EMBL/GenBank/DDBJ whole genome shotgun (WGS) entry which is preliminary data.</text>
</comment>
<name>A0A922LR06_SCHHA</name>
<dbReference type="GeneID" id="24594708"/>
<evidence type="ECO:0000256" key="5">
    <source>
        <dbReference type="ARBA" id="ARBA00015796"/>
    </source>
</evidence>
<evidence type="ECO:0000256" key="3">
    <source>
        <dbReference type="ARBA" id="ARBA00005882"/>
    </source>
</evidence>
<evidence type="ECO:0000259" key="15">
    <source>
        <dbReference type="SMART" id="SM00993"/>
    </source>
</evidence>
<evidence type="ECO:0000256" key="14">
    <source>
        <dbReference type="SAM" id="MobiDB-lite"/>
    </source>
</evidence>
<organism evidence="16 17">
    <name type="scientific">Schistosoma haematobium</name>
    <name type="common">Blood fluke</name>
    <dbReference type="NCBI Taxonomy" id="6185"/>
    <lineage>
        <taxon>Eukaryota</taxon>
        <taxon>Metazoa</taxon>
        <taxon>Spiralia</taxon>
        <taxon>Lophotrochozoa</taxon>
        <taxon>Platyhelminthes</taxon>
        <taxon>Trematoda</taxon>
        <taxon>Digenea</taxon>
        <taxon>Strigeidida</taxon>
        <taxon>Schistosomatoidea</taxon>
        <taxon>Schistosomatidae</taxon>
        <taxon>Schistosoma</taxon>
    </lineage>
</organism>
<reference evidence="16" key="3">
    <citation type="submission" date="2021-06" db="EMBL/GenBank/DDBJ databases">
        <title>Chromosome-level genome assembly for S. haematobium.</title>
        <authorList>
            <person name="Stroehlein A.J."/>
        </authorList>
    </citation>
    <scope>NUCLEOTIDE SEQUENCE</scope>
</reference>
<dbReference type="InterPro" id="IPR006885">
    <property type="entry name" value="NADH_UbQ_FeS_4_mit-like"/>
</dbReference>
<evidence type="ECO:0000256" key="10">
    <source>
        <dbReference type="ARBA" id="ARBA00022946"/>
    </source>
</evidence>
<evidence type="ECO:0000256" key="6">
    <source>
        <dbReference type="ARBA" id="ARBA00020000"/>
    </source>
</evidence>
<keyword evidence="7" id="KW-0813">Transport</keyword>
<keyword evidence="10" id="KW-0809">Transit peptide</keyword>
<evidence type="ECO:0000256" key="2">
    <source>
        <dbReference type="ARBA" id="ARBA00004273"/>
    </source>
</evidence>
<gene>
    <name evidence="16" type="primary">VPS72_1</name>
    <name evidence="16" type="ORF">MS3_00003896</name>
</gene>
<dbReference type="FunFam" id="3.30.160.190:FF:000001">
    <property type="entry name" value="NADH-ubiquinone oxidoreductase 21 kDa subunit mitochondrial"/>
    <property type="match status" value="1"/>
</dbReference>
<comment type="subcellular location">
    <subcellularLocation>
        <location evidence="2">Mitochondrion inner membrane</location>
    </subcellularLocation>
</comment>
<evidence type="ECO:0000256" key="7">
    <source>
        <dbReference type="ARBA" id="ARBA00022448"/>
    </source>
</evidence>
<dbReference type="Pfam" id="PF05764">
    <property type="entry name" value="YL1"/>
    <property type="match status" value="1"/>
</dbReference>
<dbReference type="PANTHER" id="PTHR13275">
    <property type="entry name" value="YL-1 PROTEIN TRANSCRIPTION FACTOR-LIKE 1"/>
    <property type="match status" value="1"/>
</dbReference>
<dbReference type="InterPro" id="IPR046757">
    <property type="entry name" value="YL1_N"/>
</dbReference>
<dbReference type="Pfam" id="PF08265">
    <property type="entry name" value="YL1_C"/>
    <property type="match status" value="1"/>
</dbReference>
<keyword evidence="8" id="KW-0679">Respiratory chain</keyword>
<reference evidence="16" key="1">
    <citation type="journal article" date="2012" name="Nat. Genet.">
        <title>Whole-genome sequence of Schistosoma haematobium.</title>
        <authorList>
            <person name="Young N.D."/>
            <person name="Jex A.R."/>
            <person name="Li B."/>
            <person name="Liu S."/>
            <person name="Yang L."/>
            <person name="Xiong Z."/>
            <person name="Li Y."/>
            <person name="Cantacessi C."/>
            <person name="Hall R.S."/>
            <person name="Xu X."/>
            <person name="Chen F."/>
            <person name="Wu X."/>
            <person name="Zerlotini A."/>
            <person name="Oliveira G."/>
            <person name="Hofmann A."/>
            <person name="Zhang G."/>
            <person name="Fang X."/>
            <person name="Kang Y."/>
            <person name="Campbell B.E."/>
            <person name="Loukas A."/>
            <person name="Ranganathan S."/>
            <person name="Rollinson D."/>
            <person name="Rinaldi G."/>
            <person name="Brindley P.J."/>
            <person name="Yang H."/>
            <person name="Wang J."/>
            <person name="Wang J."/>
            <person name="Gasser R.B."/>
        </authorList>
    </citation>
    <scope>NUCLEOTIDE SEQUENCE</scope>
</reference>
<evidence type="ECO:0000256" key="4">
    <source>
        <dbReference type="ARBA" id="ARBA00006832"/>
    </source>
</evidence>
<keyword evidence="11" id="KW-0249">Electron transport</keyword>
<dbReference type="Pfam" id="PF04800">
    <property type="entry name" value="NDUS4"/>
    <property type="match status" value="1"/>
</dbReference>
<reference evidence="16" key="4">
    <citation type="journal article" date="2022" name="PLoS Pathog.">
        <title>Chromosome-level genome of Schistosoma haematobium underpins genome-wide explorations of molecular variation.</title>
        <authorList>
            <person name="Stroehlein A.J."/>
            <person name="Korhonen P.K."/>
            <person name="Lee V.V."/>
            <person name="Ralph S.A."/>
            <person name="Mentink-Kane M."/>
            <person name="You H."/>
            <person name="McManus D.P."/>
            <person name="Tchuente L.T."/>
            <person name="Stothard J.R."/>
            <person name="Kaur P."/>
            <person name="Dudchenko O."/>
            <person name="Aiden E.L."/>
            <person name="Yang B."/>
            <person name="Yang H."/>
            <person name="Emery A.M."/>
            <person name="Webster B.L."/>
            <person name="Brindley P.J."/>
            <person name="Rollinson D."/>
            <person name="Chang B.C.H."/>
            <person name="Gasser R.B."/>
            <person name="Young N.D."/>
        </authorList>
    </citation>
    <scope>NUCLEOTIDE SEQUENCE</scope>
</reference>
<dbReference type="InterPro" id="IPR013272">
    <property type="entry name" value="Vps72/YL1_C"/>
</dbReference>
<dbReference type="AlphaFoldDB" id="A0A922LR06"/>
<feature type="domain" description="Vps72/YL1 C-terminal" evidence="15">
    <location>
        <begin position="572"/>
        <end position="601"/>
    </location>
</feature>
<proteinExistence type="inferred from homology"/>
<comment type="function">
    <text evidence="1">Accessory subunit of the mitochondrial membrane respiratory chain NADH dehydrogenase (Complex I), that is believed not to be involved in catalysis. Complex I functions in the transfer of electrons from NADH to the respiratory chain. The immediate electron acceptor for the enzyme is believed to be ubiquinone.</text>
</comment>
<dbReference type="EMBL" id="AMPZ03000002">
    <property type="protein sequence ID" value="KAH9591721.1"/>
    <property type="molecule type" value="Genomic_DNA"/>
</dbReference>
<evidence type="ECO:0000256" key="8">
    <source>
        <dbReference type="ARBA" id="ARBA00022660"/>
    </source>
</evidence>
<comment type="similarity">
    <text evidence="4">Belongs to the VPS72/YL1 family.</text>
</comment>